<evidence type="ECO:0000313" key="5">
    <source>
        <dbReference type="Proteomes" id="UP000024547"/>
    </source>
</evidence>
<evidence type="ECO:0000256" key="1">
    <source>
        <dbReference type="SAM" id="Phobius"/>
    </source>
</evidence>
<feature type="transmembrane region" description="Helical" evidence="1">
    <location>
        <begin position="259"/>
        <end position="284"/>
    </location>
</feature>
<feature type="transmembrane region" description="Helical" evidence="1">
    <location>
        <begin position="296"/>
        <end position="314"/>
    </location>
</feature>
<dbReference type="EMBL" id="DMBR01000340">
    <property type="protein sequence ID" value="HAE95104.1"/>
    <property type="molecule type" value="Genomic_DNA"/>
</dbReference>
<reference evidence="3 6" key="2">
    <citation type="journal article" date="2018" name="Nat. Biotechnol.">
        <title>A standardized bacterial taxonomy based on genome phylogeny substantially revises the tree of life.</title>
        <authorList>
            <person name="Parks D.H."/>
            <person name="Chuvochina M."/>
            <person name="Waite D.W."/>
            <person name="Rinke C."/>
            <person name="Skarshewski A."/>
            <person name="Chaumeil P.A."/>
            <person name="Hugenholtz P."/>
        </authorList>
    </citation>
    <scope>NUCLEOTIDE SEQUENCE [LARGE SCALE GENOMIC DNA]</scope>
    <source>
        <strain evidence="3">UBA8557</strain>
    </source>
</reference>
<keyword evidence="5" id="KW-1185">Reference proteome</keyword>
<dbReference type="STRING" id="1280948.HY36_04265"/>
<name>A0A059E2B8_9PROT</name>
<evidence type="ECO:0008006" key="7">
    <source>
        <dbReference type="Google" id="ProtNLM"/>
    </source>
</evidence>
<organism evidence="4 5">
    <name type="scientific">Hyphomonas atlantica</name>
    <dbReference type="NCBI Taxonomy" id="1280948"/>
    <lineage>
        <taxon>Bacteria</taxon>
        <taxon>Pseudomonadati</taxon>
        <taxon>Pseudomonadota</taxon>
        <taxon>Alphaproteobacteria</taxon>
        <taxon>Hyphomonadales</taxon>
        <taxon>Hyphomonadaceae</taxon>
        <taxon>Hyphomonas</taxon>
    </lineage>
</organism>
<proteinExistence type="predicted"/>
<keyword evidence="1" id="KW-1133">Transmembrane helix</keyword>
<evidence type="ECO:0000313" key="4">
    <source>
        <dbReference type="EMBL" id="KCZ61773.1"/>
    </source>
</evidence>
<accession>A0A059E2B8</accession>
<reference evidence="4 5" key="1">
    <citation type="journal article" date="2014" name="Antonie Van Leeuwenhoek">
        <title>Hyphomonas beringensis sp. nov. and Hyphomonas chukchiensis sp. nov., isolated from surface seawater of the Bering Sea and Chukchi Sea.</title>
        <authorList>
            <person name="Li C."/>
            <person name="Lai Q."/>
            <person name="Li G."/>
            <person name="Dong C."/>
            <person name="Wang J."/>
            <person name="Liao Y."/>
            <person name="Shao Z."/>
        </authorList>
    </citation>
    <scope>NUCLEOTIDE SEQUENCE [LARGE SCALE GENOMIC DNA]</scope>
    <source>
        <strain evidence="4 5">22II1-22F38</strain>
    </source>
</reference>
<dbReference type="InterPro" id="IPR032809">
    <property type="entry name" value="Put_HupE_UreJ"/>
</dbReference>
<feature type="transmembrane region" description="Helical" evidence="1">
    <location>
        <begin position="200"/>
        <end position="217"/>
    </location>
</feature>
<evidence type="ECO:0000256" key="2">
    <source>
        <dbReference type="SAM" id="SignalP"/>
    </source>
</evidence>
<keyword evidence="1" id="KW-0812">Transmembrane</keyword>
<sequence>MRFVLSLFAAVVIALCAAAHEVRPAYLEVNETEAGHYDVIWKQPILDGRRLKLEPSFPEGCTRENERVSAPAATLITRWSMSCDLNSGTLAIEGLDRTLTDVFLRMDRLDNEDISIVLRPEANSVDLGQSQGAPLLAYFRIGVEHIIFGYDHLLFVLGLVLLVRPHQLLATVTAFTIAHSITLASSSLAGITLPGPPVEITIAMSIALLGAEAIYRMQGRDTLSQTRPWIIAFGFGLIHGFGFAGALSEIGLPRDAEVMALLLFNLGVEAGQVAFVLFLLALAWLGLRLYRHGEHAVKTAAAYAIGITGSYWAIERIVATFF</sequence>
<evidence type="ECO:0000313" key="3">
    <source>
        <dbReference type="EMBL" id="HAE95104.1"/>
    </source>
</evidence>
<feature type="transmembrane region" description="Helical" evidence="1">
    <location>
        <begin position="229"/>
        <end position="247"/>
    </location>
</feature>
<dbReference type="RefSeq" id="WP_051602636.1">
    <property type="nucleotide sequence ID" value="NZ_AWFH01000012.1"/>
</dbReference>
<dbReference type="AlphaFoldDB" id="A0A059E2B8"/>
<feature type="chain" id="PRO_5044538208" description="HupE/UreJ family protein" evidence="2">
    <location>
        <begin position="20"/>
        <end position="322"/>
    </location>
</feature>
<dbReference type="EMBL" id="AWFH01000012">
    <property type="protein sequence ID" value="KCZ61773.1"/>
    <property type="molecule type" value="Genomic_DNA"/>
</dbReference>
<protein>
    <recommendedName>
        <fullName evidence="7">HupE/UreJ family protein</fullName>
    </recommendedName>
</protein>
<dbReference type="Proteomes" id="UP000024547">
    <property type="component" value="Unassembled WGS sequence"/>
</dbReference>
<gene>
    <name evidence="3" type="ORF">DCG65_11120</name>
    <name evidence="4" type="ORF">HY36_04265</name>
</gene>
<dbReference type="eggNOG" id="COG2370">
    <property type="taxonomic scope" value="Bacteria"/>
</dbReference>
<feature type="transmembrane region" description="Helical" evidence="1">
    <location>
        <begin position="168"/>
        <end position="188"/>
    </location>
</feature>
<feature type="transmembrane region" description="Helical" evidence="1">
    <location>
        <begin position="145"/>
        <end position="163"/>
    </location>
</feature>
<keyword evidence="1" id="KW-0472">Membrane</keyword>
<dbReference type="Pfam" id="PF13795">
    <property type="entry name" value="HupE_UreJ_2"/>
    <property type="match status" value="1"/>
</dbReference>
<dbReference type="Proteomes" id="UP000259173">
    <property type="component" value="Unassembled WGS sequence"/>
</dbReference>
<dbReference type="OrthoDB" id="9808870at2"/>
<evidence type="ECO:0000313" key="6">
    <source>
        <dbReference type="Proteomes" id="UP000259173"/>
    </source>
</evidence>
<comment type="caution">
    <text evidence="4">The sequence shown here is derived from an EMBL/GenBank/DDBJ whole genome shotgun (WGS) entry which is preliminary data.</text>
</comment>
<dbReference type="PATRIC" id="fig|1280948.3.peg.1682"/>
<keyword evidence="2" id="KW-0732">Signal</keyword>
<feature type="signal peptide" evidence="2">
    <location>
        <begin position="1"/>
        <end position="19"/>
    </location>
</feature>